<evidence type="ECO:0000256" key="7">
    <source>
        <dbReference type="ARBA" id="ARBA00022737"/>
    </source>
</evidence>
<evidence type="ECO:0000259" key="16">
    <source>
        <dbReference type="PROSITE" id="PS51337"/>
    </source>
</evidence>
<dbReference type="GO" id="GO:0046653">
    <property type="term" value="P:tetrahydrofolate metabolic process"/>
    <property type="evidence" value="ECO:0007669"/>
    <property type="project" value="TreeGrafter"/>
</dbReference>
<dbReference type="PROSITE" id="PS50974">
    <property type="entry name" value="ADOMET_ACTIVATION"/>
    <property type="match status" value="1"/>
</dbReference>
<feature type="domain" description="AdoMet activation" evidence="14">
    <location>
        <begin position="555"/>
        <end position="875"/>
    </location>
</feature>
<dbReference type="FunFam" id="3.40.50.280:FF:000001">
    <property type="entry name" value="Methionine synthase"/>
    <property type="match status" value="1"/>
</dbReference>
<dbReference type="EMBL" id="VLLK01000001">
    <property type="protein sequence ID" value="TWJ08966.1"/>
    <property type="molecule type" value="Genomic_DNA"/>
</dbReference>
<dbReference type="CDD" id="cd00740">
    <property type="entry name" value="MeTr"/>
    <property type="match status" value="1"/>
</dbReference>
<evidence type="ECO:0000256" key="3">
    <source>
        <dbReference type="ARBA" id="ARBA00022628"/>
    </source>
</evidence>
<protein>
    <recommendedName>
        <fullName evidence="9">Methionine synthase</fullName>
        <ecNumber evidence="9">2.1.1.13</ecNumber>
    </recommendedName>
</protein>
<dbReference type="Proteomes" id="UP000320547">
    <property type="component" value="Unassembled WGS sequence"/>
</dbReference>
<comment type="caution">
    <text evidence="17">The sequence shown here is derived from an EMBL/GenBank/DDBJ whole genome shotgun (WGS) entry which is preliminary data.</text>
</comment>
<keyword evidence="18" id="KW-1185">Reference proteome</keyword>
<dbReference type="PANTHER" id="PTHR45833:SF1">
    <property type="entry name" value="METHIONINE SYNTHASE"/>
    <property type="match status" value="1"/>
</dbReference>
<keyword evidence="8" id="KW-0170">Cobalt</keyword>
<dbReference type="InterPro" id="IPR036724">
    <property type="entry name" value="Cobalamin-bd_sf"/>
</dbReference>
<feature type="domain" description="Pterin-binding" evidence="13">
    <location>
        <begin position="9"/>
        <end position="269"/>
    </location>
</feature>
<dbReference type="NCBIfam" id="TIGR02082">
    <property type="entry name" value="metH"/>
    <property type="match status" value="1"/>
</dbReference>
<dbReference type="PROSITE" id="PS51337">
    <property type="entry name" value="B12_BINDING_NTER"/>
    <property type="match status" value="1"/>
</dbReference>
<evidence type="ECO:0000256" key="2">
    <source>
        <dbReference type="ARBA" id="ARBA00022603"/>
    </source>
</evidence>
<evidence type="ECO:0000313" key="17">
    <source>
        <dbReference type="EMBL" id="TWJ08966.1"/>
    </source>
</evidence>
<dbReference type="RefSeq" id="WP_067596508.1">
    <property type="nucleotide sequence ID" value="NZ_CP015963.1"/>
</dbReference>
<dbReference type="Gene3D" id="3.10.196.10">
    <property type="entry name" value="Vitamin B12-dependent methionine synthase, activation domain"/>
    <property type="match status" value="1"/>
</dbReference>
<reference evidence="17 18" key="1">
    <citation type="submission" date="2019-07" db="EMBL/GenBank/DDBJ databases">
        <title>Genomic Encyclopedia of Archaeal and Bacterial Type Strains, Phase II (KMG-II): from individual species to whole genera.</title>
        <authorList>
            <person name="Goeker M."/>
        </authorList>
    </citation>
    <scope>NUCLEOTIDE SEQUENCE [LARGE SCALE GENOMIC DNA]</scope>
    <source>
        <strain evidence="17 18">ATCC BAA-2084</strain>
    </source>
</reference>
<dbReference type="GO" id="GO:0032259">
    <property type="term" value="P:methylation"/>
    <property type="evidence" value="ECO:0007669"/>
    <property type="project" value="UniProtKB-KW"/>
</dbReference>
<keyword evidence="7" id="KW-0677">Repeat</keyword>
<keyword evidence="4 12" id="KW-0808">Transferase</keyword>
<dbReference type="GO" id="GO:0050667">
    <property type="term" value="P:homocysteine metabolic process"/>
    <property type="evidence" value="ECO:0007669"/>
    <property type="project" value="TreeGrafter"/>
</dbReference>
<feature type="binding site" evidence="11">
    <location>
        <position position="348"/>
    </location>
    <ligand>
        <name>methylcob(III)alamin</name>
        <dbReference type="ChEBI" id="CHEBI:28115"/>
    </ligand>
</feature>
<keyword evidence="3 10" id="KW-0846">Cobalamin</keyword>
<dbReference type="InterPro" id="IPR050554">
    <property type="entry name" value="Met_Synthase/Corrinoid"/>
</dbReference>
<evidence type="ECO:0000256" key="8">
    <source>
        <dbReference type="ARBA" id="ARBA00023285"/>
    </source>
</evidence>
<dbReference type="SUPFAM" id="SSF47644">
    <property type="entry name" value="Methionine synthase domain"/>
    <property type="match status" value="1"/>
</dbReference>
<dbReference type="InterPro" id="IPR000489">
    <property type="entry name" value="Pterin-binding_dom"/>
</dbReference>
<dbReference type="STRING" id="476157.GCA_001663155_00157"/>
<feature type="binding site" evidence="11">
    <location>
        <begin position="415"/>
        <end position="419"/>
    </location>
    <ligand>
        <name>methylcob(III)alamin</name>
        <dbReference type="ChEBI" id="CHEBI:28115"/>
    </ligand>
</feature>
<dbReference type="PANTHER" id="PTHR45833">
    <property type="entry name" value="METHIONINE SYNTHASE"/>
    <property type="match status" value="1"/>
</dbReference>
<feature type="binding site" evidence="11">
    <location>
        <position position="463"/>
    </location>
    <ligand>
        <name>methylcob(III)alamin</name>
        <dbReference type="ChEBI" id="CHEBI:28115"/>
    </ligand>
</feature>
<dbReference type="GO" id="GO:0005829">
    <property type="term" value="C:cytosol"/>
    <property type="evidence" value="ECO:0007669"/>
    <property type="project" value="TreeGrafter"/>
</dbReference>
<evidence type="ECO:0000256" key="1">
    <source>
        <dbReference type="ARBA" id="ARBA00010398"/>
    </source>
</evidence>
<dbReference type="GO" id="GO:0008705">
    <property type="term" value="F:methionine synthase activity"/>
    <property type="evidence" value="ECO:0007669"/>
    <property type="project" value="UniProtKB-UniRule"/>
</dbReference>
<dbReference type="Gene3D" id="1.10.1240.10">
    <property type="entry name" value="Methionine synthase domain"/>
    <property type="match status" value="1"/>
</dbReference>
<keyword evidence="6 10" id="KW-0479">Metal-binding</keyword>
<gene>
    <name evidence="17" type="ORF">JN10_0587</name>
</gene>
<evidence type="ECO:0000313" key="18">
    <source>
        <dbReference type="Proteomes" id="UP000320547"/>
    </source>
</evidence>
<dbReference type="GO" id="GO:0031419">
    <property type="term" value="F:cobalamin binding"/>
    <property type="evidence" value="ECO:0007669"/>
    <property type="project" value="UniProtKB-KW"/>
</dbReference>
<dbReference type="Pfam" id="PF02965">
    <property type="entry name" value="Met_synt_B12"/>
    <property type="match status" value="1"/>
</dbReference>
<dbReference type="Gene3D" id="3.20.20.20">
    <property type="entry name" value="Dihydropteroate synthase-like"/>
    <property type="match status" value="1"/>
</dbReference>
<dbReference type="InterPro" id="IPR011822">
    <property type="entry name" value="MetH"/>
</dbReference>
<feature type="binding site" evidence="11">
    <location>
        <position position="786"/>
    </location>
    <ligand>
        <name>S-adenosyl-L-methionine</name>
        <dbReference type="ChEBI" id="CHEBI:59789"/>
    </ligand>
</feature>
<dbReference type="InterPro" id="IPR006158">
    <property type="entry name" value="Cobalamin-bd"/>
</dbReference>
<evidence type="ECO:0000256" key="10">
    <source>
        <dbReference type="PIRSR" id="PIRSR000381-1"/>
    </source>
</evidence>
<dbReference type="SUPFAM" id="SSF52242">
    <property type="entry name" value="Cobalamin (vitamin B12)-binding domain"/>
    <property type="match status" value="1"/>
</dbReference>
<dbReference type="PIRSF" id="PIRSF000381">
    <property type="entry name" value="MetH"/>
    <property type="match status" value="1"/>
</dbReference>
<dbReference type="OrthoDB" id="9803687at2"/>
<accession>A0A562UTM5</accession>
<organism evidence="17 18">
    <name type="scientific">Altererythrobacter ishigakiensis</name>
    <dbReference type="NCBI Taxonomy" id="476157"/>
    <lineage>
        <taxon>Bacteria</taxon>
        <taxon>Pseudomonadati</taxon>
        <taxon>Pseudomonadota</taxon>
        <taxon>Alphaproteobacteria</taxon>
        <taxon>Sphingomonadales</taxon>
        <taxon>Erythrobacteraceae</taxon>
        <taxon>Altererythrobacter</taxon>
    </lineage>
</organism>
<dbReference type="InterPro" id="IPR003759">
    <property type="entry name" value="Cbl-bd_cap"/>
</dbReference>
<evidence type="ECO:0000256" key="9">
    <source>
        <dbReference type="NCBIfam" id="TIGR02082"/>
    </source>
</evidence>
<feature type="binding site" description="axial binding residue" evidence="10">
    <location>
        <position position="418"/>
    </location>
    <ligand>
        <name>methylcob(III)alamin</name>
        <dbReference type="ChEBI" id="CHEBI:28115"/>
    </ligand>
    <ligandPart>
        <name>Co</name>
        <dbReference type="ChEBI" id="CHEBI:27638"/>
    </ligandPart>
</feature>
<dbReference type="EC" id="2.1.1.13" evidence="9"/>
<comment type="similarity">
    <text evidence="1">Belongs to the vitamin-B12 dependent methionine synthase family.</text>
</comment>
<feature type="binding site" evidence="11">
    <location>
        <position position="519"/>
    </location>
    <ligand>
        <name>methylcob(III)alamin</name>
        <dbReference type="ChEBI" id="CHEBI:28115"/>
    </ligand>
</feature>
<dbReference type="FunFam" id="1.10.1240.10:FF:000001">
    <property type="entry name" value="Methionine synthase"/>
    <property type="match status" value="1"/>
</dbReference>
<feature type="domain" description="B12-binding N-terminal" evidence="16">
    <location>
        <begin position="300"/>
        <end position="398"/>
    </location>
</feature>
<sequence length="875" mass="96795">MTDQTTARFVNIGERTNVTGSARFKKLIMAGDYATAVEVARQQVENGAQVLDVNMDEGLLDAVEAMTTFLKLIAAEPDIARVPVMIDSSKWEVIEAGLKCVSGKPIVNSISMKEGEEEFLRHARLCMLYGAAAVVMAFDETGQADTKERKVEICTRAYKLLTGIGFPPEDIIFDPNIFAVATGIEEHDRYGLDFIEAVQEIKAACPHAKTSGGLSNLSFSFRGNETVRRAMHSVFLYHAIPAGLDMAIVNAGQLDIYDDIDGELREACQDVILMRRPDATERLIDLAESYKGKSVADEKAAEEWRGWAVERRLEHALVKGIDAHVVEDTEEARAALAANGGRPIEVIEGPLMDGMNVVGDLFGSGKMFLPQVVKSARVMKKAVAHLIPFIEAEKDLLPEEERKAKGKIVMATVKGDVHDIGKNIVGVVLQCNGYDVVDLGVMVPWQDILKSANDNKADMIGLSGLITPSLDEMVTVAEEMQRAEMSMPLLIGGATTSKVHTALKIDPAYPGPVVHVLDASRAVGVASRLLSDTQRDEFVSETASEYAKVREAREGKSASVLLSLEEARANYYDAYLSDKPAPPLQPGVHTFEDWDLADLREYIDWTPFFRAWELHGNYPAILDDDVVGETARQLKADADAMLDKIVAEKWLTARGVAGFWPCARDGDDVTIHRVNREEHVVLPFLRQQVKKSRDRANMCLADFIDPAGDWIGGFAVGIHGIEPHSQRFLEDKDDYSDILLKALADRFAEAFAERLHQHTRIDLWGYAPDEQLTNDALIKEQYRGIRPAPGYPACPDHSLKAILFELLDAEENVGLTLTENFAMYPTAAVSGFYFGHPESQYFGVARIGRDQLEDYAKRRGVDMATAERWLRPNLD</sequence>
<dbReference type="InterPro" id="IPR033706">
    <property type="entry name" value="Met_synthase_B12-bd"/>
</dbReference>
<dbReference type="SUPFAM" id="SSF56507">
    <property type="entry name" value="Methionine synthase activation domain-like"/>
    <property type="match status" value="1"/>
</dbReference>
<dbReference type="Gene3D" id="1.10.288.10">
    <property type="entry name" value="Cobalamin-dependent Methionine Synthase, domain 2"/>
    <property type="match status" value="1"/>
</dbReference>
<keyword evidence="2 12" id="KW-0489">Methyltransferase</keyword>
<feature type="binding site" evidence="11">
    <location>
        <position position="467"/>
    </location>
    <ligand>
        <name>methylcob(III)alamin</name>
        <dbReference type="ChEBI" id="CHEBI:28115"/>
    </ligand>
</feature>
<name>A0A562UTM5_9SPHN</name>
<dbReference type="FunFam" id="3.20.20.20:FF:000002">
    <property type="entry name" value="Methionine synthase"/>
    <property type="match status" value="1"/>
</dbReference>
<dbReference type="InterPro" id="IPR037010">
    <property type="entry name" value="VitB12-dep_Met_synth_activ_sf"/>
</dbReference>
<feature type="binding site" evidence="11">
    <location>
        <begin position="841"/>
        <end position="842"/>
    </location>
    <ligand>
        <name>S-adenosyl-L-methionine</name>
        <dbReference type="ChEBI" id="CHEBI:59789"/>
    </ligand>
</feature>
<evidence type="ECO:0000259" key="14">
    <source>
        <dbReference type="PROSITE" id="PS50974"/>
    </source>
</evidence>
<dbReference type="SMART" id="SM01018">
    <property type="entry name" value="B12-binding_2"/>
    <property type="match status" value="1"/>
</dbReference>
<dbReference type="InterPro" id="IPR036594">
    <property type="entry name" value="Meth_synthase_dom"/>
</dbReference>
<dbReference type="AlphaFoldDB" id="A0A562UTM5"/>
<dbReference type="InterPro" id="IPR004223">
    <property type="entry name" value="VitB12-dep_Met_synth_activ_dom"/>
</dbReference>
<evidence type="ECO:0000259" key="13">
    <source>
        <dbReference type="PROSITE" id="PS50972"/>
    </source>
</evidence>
<dbReference type="Pfam" id="PF02607">
    <property type="entry name" value="B12-binding_2"/>
    <property type="match status" value="1"/>
</dbReference>
<evidence type="ECO:0000256" key="5">
    <source>
        <dbReference type="ARBA" id="ARBA00022691"/>
    </source>
</evidence>
<dbReference type="CDD" id="cd02069">
    <property type="entry name" value="methionine_synthase_B12_BD"/>
    <property type="match status" value="1"/>
</dbReference>
<keyword evidence="5 11" id="KW-0949">S-adenosyl-L-methionine</keyword>
<dbReference type="SUPFAM" id="SSF51717">
    <property type="entry name" value="Dihydropteroate synthetase-like"/>
    <property type="match status" value="1"/>
</dbReference>
<evidence type="ECO:0000256" key="12">
    <source>
        <dbReference type="PROSITE-ProRule" id="PRU00346"/>
    </source>
</evidence>
<dbReference type="Gene3D" id="3.40.50.280">
    <property type="entry name" value="Cobalamin-binding domain"/>
    <property type="match status" value="1"/>
</dbReference>
<dbReference type="InterPro" id="IPR011005">
    <property type="entry name" value="Dihydropteroate_synth-like_sf"/>
</dbReference>
<dbReference type="PROSITE" id="PS50972">
    <property type="entry name" value="PTERIN_BINDING"/>
    <property type="match status" value="1"/>
</dbReference>
<proteinExistence type="inferred from homology"/>
<feature type="binding site" evidence="11">
    <location>
        <position position="604"/>
    </location>
    <ligand>
        <name>S-adenosyl-L-methionine</name>
        <dbReference type="ChEBI" id="CHEBI:59789"/>
    </ligand>
</feature>
<dbReference type="Pfam" id="PF02310">
    <property type="entry name" value="B12-binding"/>
    <property type="match status" value="1"/>
</dbReference>
<evidence type="ECO:0000256" key="4">
    <source>
        <dbReference type="ARBA" id="ARBA00022679"/>
    </source>
</evidence>
<dbReference type="Pfam" id="PF00809">
    <property type="entry name" value="Pterin_bind"/>
    <property type="match status" value="1"/>
</dbReference>
<comment type="cofactor">
    <cofactor evidence="10">
        <name>methylcob(III)alamin</name>
        <dbReference type="ChEBI" id="CHEBI:28115"/>
    </cofactor>
</comment>
<dbReference type="GO" id="GO:0008270">
    <property type="term" value="F:zinc ion binding"/>
    <property type="evidence" value="ECO:0007669"/>
    <property type="project" value="InterPro"/>
</dbReference>
<dbReference type="PROSITE" id="PS51332">
    <property type="entry name" value="B12_BINDING"/>
    <property type="match status" value="1"/>
</dbReference>
<evidence type="ECO:0000256" key="6">
    <source>
        <dbReference type="ARBA" id="ARBA00022723"/>
    </source>
</evidence>
<feature type="domain" description="B12-binding" evidence="15">
    <location>
        <begin position="405"/>
        <end position="540"/>
    </location>
</feature>
<evidence type="ECO:0000256" key="11">
    <source>
        <dbReference type="PIRSR" id="PIRSR000381-2"/>
    </source>
</evidence>
<evidence type="ECO:0000259" key="15">
    <source>
        <dbReference type="PROSITE" id="PS51332"/>
    </source>
</evidence>